<evidence type="ECO:0000313" key="2">
    <source>
        <dbReference type="Proteomes" id="UP000789706"/>
    </source>
</evidence>
<sequence>MRVNPNSISNFCTVFKHIEEIAGINYYAKENEKEVSMVILIPESLHEEVNMLKAFAELNYFVLLQAIINFRTGRPLLKIVARRMFAPIWSARRHPIYRLIEITDEEIL</sequence>
<keyword evidence="2" id="KW-1185">Reference proteome</keyword>
<proteinExistence type="predicted"/>
<protein>
    <submittedName>
        <fullName evidence="1">8076_t:CDS:1</fullName>
    </submittedName>
</protein>
<dbReference type="Proteomes" id="UP000789706">
    <property type="component" value="Unassembled WGS sequence"/>
</dbReference>
<comment type="caution">
    <text evidence="1">The sequence shown here is derived from an EMBL/GenBank/DDBJ whole genome shotgun (WGS) entry which is preliminary data.</text>
</comment>
<evidence type="ECO:0000313" key="1">
    <source>
        <dbReference type="EMBL" id="CAG8486640.1"/>
    </source>
</evidence>
<name>A0A9N8WKL3_9GLOM</name>
<dbReference type="OrthoDB" id="2417160at2759"/>
<dbReference type="EMBL" id="CAJVPK010000272">
    <property type="protein sequence ID" value="CAG8486640.1"/>
    <property type="molecule type" value="Genomic_DNA"/>
</dbReference>
<gene>
    <name evidence="1" type="ORF">DEBURN_LOCUS3949</name>
</gene>
<accession>A0A9N8WKL3</accession>
<dbReference type="AlphaFoldDB" id="A0A9N8WKL3"/>
<reference evidence="1" key="1">
    <citation type="submission" date="2021-06" db="EMBL/GenBank/DDBJ databases">
        <authorList>
            <person name="Kallberg Y."/>
            <person name="Tangrot J."/>
            <person name="Rosling A."/>
        </authorList>
    </citation>
    <scope>NUCLEOTIDE SEQUENCE</scope>
    <source>
        <strain evidence="1">AZ414A</strain>
    </source>
</reference>
<organism evidence="1 2">
    <name type="scientific">Diversispora eburnea</name>
    <dbReference type="NCBI Taxonomy" id="1213867"/>
    <lineage>
        <taxon>Eukaryota</taxon>
        <taxon>Fungi</taxon>
        <taxon>Fungi incertae sedis</taxon>
        <taxon>Mucoromycota</taxon>
        <taxon>Glomeromycotina</taxon>
        <taxon>Glomeromycetes</taxon>
        <taxon>Diversisporales</taxon>
        <taxon>Diversisporaceae</taxon>
        <taxon>Diversispora</taxon>
    </lineage>
</organism>